<keyword evidence="3" id="KW-1185">Reference proteome</keyword>
<dbReference type="Gene3D" id="1.25.40.10">
    <property type="entry name" value="Tetratricopeptide repeat domain"/>
    <property type="match status" value="1"/>
</dbReference>
<proteinExistence type="predicted"/>
<evidence type="ECO:0008006" key="4">
    <source>
        <dbReference type="Google" id="ProtNLM"/>
    </source>
</evidence>
<comment type="caution">
    <text evidence="2">The sequence shown here is derived from an EMBL/GenBank/DDBJ whole genome shotgun (WGS) entry which is preliminary data.</text>
</comment>
<sequence length="315" mass="32811">MSSTTKLYTLLHHHLDQGHYSAALKTTANILAHDPQDALALETRAQLLVALDRYSDALARDPNPGPSLRRAYCLYKLARTQDAHQTLAHARQAQDASLGDRASDVLQAQLHYRLGEFEAARDLFDDLAATAEPDSPELADLNTNSAAATAHLDFAASVPSVLAALASGEHPLASTDELEARPLALVLPSASSTSSRPAPAAAAPVASTSTSTSTSSAGAGPTPPRTRRPLPKSYDASRPASALASDRWVPKRERPSMRDALLQAKERARGKKRDRVARESGMQGAAEGPAAPAGGGGNAQGGKGGGGGGKKKGKK</sequence>
<dbReference type="OrthoDB" id="5421607at2759"/>
<dbReference type="PANTHER" id="PTHR14094">
    <property type="entry name" value="SIGNAL RECOGNITION PARTICLE 72"/>
    <property type="match status" value="1"/>
</dbReference>
<dbReference type="GO" id="GO:0005786">
    <property type="term" value="C:signal recognition particle, endoplasmic reticulum targeting"/>
    <property type="evidence" value="ECO:0007669"/>
    <property type="project" value="TreeGrafter"/>
</dbReference>
<dbReference type="GO" id="GO:0043022">
    <property type="term" value="F:ribosome binding"/>
    <property type="evidence" value="ECO:0007669"/>
    <property type="project" value="TreeGrafter"/>
</dbReference>
<organism evidence="2 3">
    <name type="scientific">Rhodotorula diobovata</name>
    <dbReference type="NCBI Taxonomy" id="5288"/>
    <lineage>
        <taxon>Eukaryota</taxon>
        <taxon>Fungi</taxon>
        <taxon>Dikarya</taxon>
        <taxon>Basidiomycota</taxon>
        <taxon>Pucciniomycotina</taxon>
        <taxon>Microbotryomycetes</taxon>
        <taxon>Sporidiobolales</taxon>
        <taxon>Sporidiobolaceae</taxon>
        <taxon>Rhodotorula</taxon>
    </lineage>
</organism>
<feature type="compositionally biased region" description="Low complexity" evidence="1">
    <location>
        <begin position="189"/>
        <end position="220"/>
    </location>
</feature>
<protein>
    <recommendedName>
        <fullName evidence="4">Signal recognition particle subunit SRP72</fullName>
    </recommendedName>
</protein>
<dbReference type="AlphaFoldDB" id="A0A5C5G5M9"/>
<feature type="region of interest" description="Disordered" evidence="1">
    <location>
        <begin position="189"/>
        <end position="315"/>
    </location>
</feature>
<dbReference type="STRING" id="5288.A0A5C5G5M9"/>
<dbReference type="SUPFAM" id="SSF48452">
    <property type="entry name" value="TPR-like"/>
    <property type="match status" value="1"/>
</dbReference>
<dbReference type="InterPro" id="IPR026270">
    <property type="entry name" value="SRP72"/>
</dbReference>
<dbReference type="InterPro" id="IPR011990">
    <property type="entry name" value="TPR-like_helical_dom_sf"/>
</dbReference>
<gene>
    <name evidence="2" type="ORF">DMC30DRAFT_279893</name>
</gene>
<reference evidence="2 3" key="1">
    <citation type="submission" date="2019-03" db="EMBL/GenBank/DDBJ databases">
        <title>Rhodosporidium diobovatum UCD-FST 08-225 genome sequencing, assembly, and annotation.</title>
        <authorList>
            <person name="Fakankun I.U."/>
            <person name="Fristensky B."/>
            <person name="Levin D.B."/>
        </authorList>
    </citation>
    <scope>NUCLEOTIDE SEQUENCE [LARGE SCALE GENOMIC DNA]</scope>
    <source>
        <strain evidence="2 3">UCD-FST 08-225</strain>
    </source>
</reference>
<evidence type="ECO:0000313" key="3">
    <source>
        <dbReference type="Proteomes" id="UP000311382"/>
    </source>
</evidence>
<dbReference type="GO" id="GO:0008312">
    <property type="term" value="F:7S RNA binding"/>
    <property type="evidence" value="ECO:0007669"/>
    <property type="project" value="TreeGrafter"/>
</dbReference>
<evidence type="ECO:0000313" key="2">
    <source>
        <dbReference type="EMBL" id="TNY23786.1"/>
    </source>
</evidence>
<feature type="compositionally biased region" description="Low complexity" evidence="1">
    <location>
        <begin position="281"/>
        <end position="292"/>
    </location>
</feature>
<dbReference type="Proteomes" id="UP000311382">
    <property type="component" value="Unassembled WGS sequence"/>
</dbReference>
<name>A0A5C5G5M9_9BASI</name>
<accession>A0A5C5G5M9</accession>
<dbReference type="PANTHER" id="PTHR14094:SF9">
    <property type="entry name" value="SIGNAL RECOGNITION PARTICLE SUBUNIT SRP72"/>
    <property type="match status" value="1"/>
</dbReference>
<dbReference type="GO" id="GO:0006614">
    <property type="term" value="P:SRP-dependent cotranslational protein targeting to membrane"/>
    <property type="evidence" value="ECO:0007669"/>
    <property type="project" value="InterPro"/>
</dbReference>
<feature type="compositionally biased region" description="Gly residues" evidence="1">
    <location>
        <begin position="293"/>
        <end position="308"/>
    </location>
</feature>
<dbReference type="EMBL" id="SOZI01000008">
    <property type="protein sequence ID" value="TNY23786.1"/>
    <property type="molecule type" value="Genomic_DNA"/>
</dbReference>
<feature type="compositionally biased region" description="Basic and acidic residues" evidence="1">
    <location>
        <begin position="248"/>
        <end position="257"/>
    </location>
</feature>
<evidence type="ECO:0000256" key="1">
    <source>
        <dbReference type="SAM" id="MobiDB-lite"/>
    </source>
</evidence>